<keyword evidence="4 10" id="KW-0999">Mitochondrion inner membrane</keyword>
<comment type="domain">
    <text evidence="10">The twin CX3C motif contains 4 conserved Cys residues that form 2 disulfide bonds in the mitochondrial intermembrane space.</text>
</comment>
<dbReference type="EMBL" id="LT552351">
    <property type="protein sequence ID" value="SAL98770.1"/>
    <property type="molecule type" value="Genomic_DNA"/>
</dbReference>
<dbReference type="InterPro" id="IPR004217">
    <property type="entry name" value="Tim10-like"/>
</dbReference>
<evidence type="ECO:0000256" key="9">
    <source>
        <dbReference type="ARBA" id="ARBA00023157"/>
    </source>
</evidence>
<keyword evidence="8 10" id="KW-0496">Mitochondrion</keyword>
<organism evidence="13">
    <name type="scientific">Absidia glauca</name>
    <name type="common">Pin mould</name>
    <dbReference type="NCBI Taxonomy" id="4829"/>
    <lineage>
        <taxon>Eukaryota</taxon>
        <taxon>Fungi</taxon>
        <taxon>Fungi incertae sedis</taxon>
        <taxon>Mucoromycota</taxon>
        <taxon>Mucoromycotina</taxon>
        <taxon>Mucoromycetes</taxon>
        <taxon>Mucorales</taxon>
        <taxon>Cunninghamellaceae</taxon>
        <taxon>Absidia</taxon>
    </lineage>
</organism>
<evidence type="ECO:0000256" key="8">
    <source>
        <dbReference type="ARBA" id="ARBA00023128"/>
    </source>
</evidence>
<protein>
    <recommendedName>
        <fullName evidence="10">Mitochondrial import inner membrane translocase subunit</fullName>
    </recommendedName>
</protein>
<dbReference type="Pfam" id="PF02953">
    <property type="entry name" value="zf-Tim10_DDP"/>
    <property type="match status" value="1"/>
</dbReference>
<dbReference type="OrthoDB" id="274922at2759"/>
<dbReference type="GO" id="GO:0005743">
    <property type="term" value="C:mitochondrial inner membrane"/>
    <property type="evidence" value="ECO:0007669"/>
    <property type="project" value="UniProtKB-SubCell"/>
</dbReference>
<dbReference type="STRING" id="4829.A0A163J057"/>
<keyword evidence="6 10" id="KW-0653">Protein transport</keyword>
<evidence type="ECO:0000256" key="11">
    <source>
        <dbReference type="SAM" id="MobiDB-lite"/>
    </source>
</evidence>
<comment type="subcellular location">
    <subcellularLocation>
        <location evidence="10">Mitochondrion inner membrane</location>
        <topology evidence="10">Peripheral membrane protein</topology>
        <orientation evidence="10">Intermembrane side</orientation>
    </subcellularLocation>
</comment>
<dbReference type="InParanoid" id="A0A163J057"/>
<feature type="region of interest" description="Disordered" evidence="11">
    <location>
        <begin position="84"/>
        <end position="112"/>
    </location>
</feature>
<evidence type="ECO:0000256" key="5">
    <source>
        <dbReference type="ARBA" id="ARBA00022833"/>
    </source>
</evidence>
<dbReference type="GO" id="GO:0046872">
    <property type="term" value="F:metal ion binding"/>
    <property type="evidence" value="ECO:0007669"/>
    <property type="project" value="UniProtKB-KW"/>
</dbReference>
<keyword evidence="3" id="KW-0479">Metal-binding</keyword>
<dbReference type="GO" id="GO:0015031">
    <property type="term" value="P:protein transport"/>
    <property type="evidence" value="ECO:0007669"/>
    <property type="project" value="UniProtKB-KW"/>
</dbReference>
<keyword evidence="5" id="KW-0862">Zinc</keyword>
<dbReference type="InterPro" id="IPR035427">
    <property type="entry name" value="Tim10-like_dom_sf"/>
</dbReference>
<keyword evidence="4 10" id="KW-0472">Membrane</keyword>
<evidence type="ECO:0000313" key="13">
    <source>
        <dbReference type="EMBL" id="SAL98770.1"/>
    </source>
</evidence>
<evidence type="ECO:0000256" key="7">
    <source>
        <dbReference type="ARBA" id="ARBA00023010"/>
    </source>
</evidence>
<evidence type="ECO:0000256" key="2">
    <source>
        <dbReference type="ARBA" id="ARBA00022448"/>
    </source>
</evidence>
<comment type="function">
    <text evidence="10">Mitochondrial intermembrane chaperone that participates in the import and insertion of some multi-pass transmembrane proteins into the mitochondrial inner membrane. Also required for the transfer of beta-barrel precursors from the TOM complex to the sorting and assembly machinery (SAM complex) of the outer membrane. Acts as a chaperone-like protein that protects the hydrophobic precursors from aggregation and guide them through the mitochondrial intermembrane space.</text>
</comment>
<reference evidence="13" key="1">
    <citation type="submission" date="2016-04" db="EMBL/GenBank/DDBJ databases">
        <authorList>
            <person name="Evans L.H."/>
            <person name="Alamgir A."/>
            <person name="Owens N."/>
            <person name="Weber N.D."/>
            <person name="Virtaneva K."/>
            <person name="Barbian K."/>
            <person name="Babar A."/>
            <person name="Rosenke K."/>
        </authorList>
    </citation>
    <scope>NUCLEOTIDE SEQUENCE [LARGE SCALE GENOMIC DNA]</scope>
    <source>
        <strain evidence="13">CBS 101.48</strain>
    </source>
</reference>
<dbReference type="AlphaFoldDB" id="A0A163J057"/>
<dbReference type="SUPFAM" id="SSF144122">
    <property type="entry name" value="Tim10-like"/>
    <property type="match status" value="1"/>
</dbReference>
<evidence type="ECO:0000256" key="3">
    <source>
        <dbReference type="ARBA" id="ARBA00022723"/>
    </source>
</evidence>
<dbReference type="OMA" id="NYHEPDL"/>
<dbReference type="Gene3D" id="1.10.287.810">
    <property type="entry name" value="Mitochondrial import inner membrane translocase subunit tim13 like domains"/>
    <property type="match status" value="1"/>
</dbReference>
<evidence type="ECO:0000256" key="6">
    <source>
        <dbReference type="ARBA" id="ARBA00022927"/>
    </source>
</evidence>
<accession>A0A163J057</accession>
<feature type="domain" description="Tim10-like" evidence="12">
    <location>
        <begin position="18"/>
        <end position="80"/>
    </location>
</feature>
<keyword evidence="10" id="KW-0143">Chaperone</keyword>
<proteinExistence type="inferred from homology"/>
<dbReference type="PANTHER" id="PTHR11038:SF16">
    <property type="entry name" value="MITOCHONDRIAL IMPORT INNER MEMBRANE TRANSLOCASE SUBUNIT TIM10"/>
    <property type="match status" value="1"/>
</dbReference>
<feature type="compositionally biased region" description="Low complexity" evidence="11">
    <location>
        <begin position="91"/>
        <end position="100"/>
    </location>
</feature>
<gene>
    <name evidence="13" type="primary">ABSGL_04334.1 scaffold 5390</name>
</gene>
<evidence type="ECO:0000256" key="4">
    <source>
        <dbReference type="ARBA" id="ARBA00022792"/>
    </source>
</evidence>
<sequence length="112" mass="13223">MSSWTSFSQAYVNPENLVIAEQQVDAFMELYNRIIDNCQTKCIPPHYREPDLHKGEMVCVDRCVAKYFAFQKLMGEKLQQKYPEMVPGAEQQQQQQQQQQPFDHQQPTSFYN</sequence>
<evidence type="ECO:0000256" key="10">
    <source>
        <dbReference type="RuleBase" id="RU367043"/>
    </source>
</evidence>
<comment type="subunit">
    <text evidence="10">Heterohexamer.</text>
</comment>
<dbReference type="Proteomes" id="UP000078561">
    <property type="component" value="Unassembled WGS sequence"/>
</dbReference>
<comment type="similarity">
    <text evidence="1 10">Belongs to the small Tim family.</text>
</comment>
<keyword evidence="2 10" id="KW-0813">Transport</keyword>
<keyword evidence="7 10" id="KW-0811">Translocation</keyword>
<evidence type="ECO:0000256" key="1">
    <source>
        <dbReference type="ARBA" id="ARBA00006720"/>
    </source>
</evidence>
<dbReference type="PANTHER" id="PTHR11038">
    <property type="entry name" value="MITOCHONDRIAL IMPORT INNER MEMBRANE TRANSLOCASE SUBUNIT TIM10"/>
    <property type="match status" value="1"/>
</dbReference>
<dbReference type="GO" id="GO:0045039">
    <property type="term" value="P:protein insertion into mitochondrial inner membrane"/>
    <property type="evidence" value="ECO:0007669"/>
    <property type="project" value="TreeGrafter"/>
</dbReference>
<name>A0A163J057_ABSGL</name>
<keyword evidence="14" id="KW-1185">Reference proteome</keyword>
<keyword evidence="9 10" id="KW-1015">Disulfide bond</keyword>
<evidence type="ECO:0000313" key="14">
    <source>
        <dbReference type="Proteomes" id="UP000078561"/>
    </source>
</evidence>
<feature type="compositionally biased region" description="Polar residues" evidence="11">
    <location>
        <begin position="101"/>
        <end position="112"/>
    </location>
</feature>
<evidence type="ECO:0000259" key="12">
    <source>
        <dbReference type="Pfam" id="PF02953"/>
    </source>
</evidence>